<evidence type="ECO:0000256" key="4">
    <source>
        <dbReference type="ARBA" id="ARBA00022490"/>
    </source>
</evidence>
<dbReference type="GO" id="GO:0002949">
    <property type="term" value="P:tRNA threonylcarbamoyladenosine modification"/>
    <property type="evidence" value="ECO:0007669"/>
    <property type="project" value="InterPro"/>
</dbReference>
<dbReference type="GO" id="GO:0046872">
    <property type="term" value="F:metal ion binding"/>
    <property type="evidence" value="ECO:0007669"/>
    <property type="project" value="UniProtKB-KW"/>
</dbReference>
<keyword evidence="9" id="KW-0460">Magnesium</keyword>
<evidence type="ECO:0000256" key="7">
    <source>
        <dbReference type="ARBA" id="ARBA00022741"/>
    </source>
</evidence>
<dbReference type="InterPro" id="IPR003442">
    <property type="entry name" value="T6A_TsaE"/>
</dbReference>
<evidence type="ECO:0000313" key="11">
    <source>
        <dbReference type="EMBL" id="TWT61182.1"/>
    </source>
</evidence>
<keyword evidence="6" id="KW-0479">Metal-binding</keyword>
<dbReference type="EMBL" id="SJPG01000001">
    <property type="protein sequence ID" value="TWT61182.1"/>
    <property type="molecule type" value="Genomic_DNA"/>
</dbReference>
<sequence>MNNSNLLKSIPWESSSVRETELLAQQLAVLVEPGLVIGLNGSLGAGKTCFVRKFAETLGVDPNSVNSPTYVIVQHYLGDYLLHHFDLYRVETEDELEEIGADELFEGQGICLVEWSNRFTESLPDDRLEINFLSTSEDTRDITLNAFGNKSSNILEKLTSPE</sequence>
<evidence type="ECO:0000256" key="3">
    <source>
        <dbReference type="ARBA" id="ARBA00019010"/>
    </source>
</evidence>
<keyword evidence="8" id="KW-0067">ATP-binding</keyword>
<dbReference type="PANTHER" id="PTHR33540">
    <property type="entry name" value="TRNA THREONYLCARBAMOYLADENOSINE BIOSYNTHESIS PROTEIN TSAE"/>
    <property type="match status" value="1"/>
</dbReference>
<dbReference type="GO" id="GO:0005524">
    <property type="term" value="F:ATP binding"/>
    <property type="evidence" value="ECO:0007669"/>
    <property type="project" value="UniProtKB-KW"/>
</dbReference>
<evidence type="ECO:0000256" key="6">
    <source>
        <dbReference type="ARBA" id="ARBA00022723"/>
    </source>
</evidence>
<dbReference type="SUPFAM" id="SSF52540">
    <property type="entry name" value="P-loop containing nucleoside triphosphate hydrolases"/>
    <property type="match status" value="1"/>
</dbReference>
<name>A0A5C5XH37_9PLAN</name>
<keyword evidence="5" id="KW-0819">tRNA processing</keyword>
<evidence type="ECO:0000256" key="5">
    <source>
        <dbReference type="ARBA" id="ARBA00022694"/>
    </source>
</evidence>
<comment type="subcellular location">
    <subcellularLocation>
        <location evidence="1">Cytoplasm</location>
    </subcellularLocation>
</comment>
<evidence type="ECO:0000256" key="8">
    <source>
        <dbReference type="ARBA" id="ARBA00022840"/>
    </source>
</evidence>
<dbReference type="InterPro" id="IPR027417">
    <property type="entry name" value="P-loop_NTPase"/>
</dbReference>
<evidence type="ECO:0000256" key="2">
    <source>
        <dbReference type="ARBA" id="ARBA00007599"/>
    </source>
</evidence>
<keyword evidence="12" id="KW-1185">Reference proteome</keyword>
<comment type="caution">
    <text evidence="11">The sequence shown here is derived from an EMBL/GenBank/DDBJ whole genome shotgun (WGS) entry which is preliminary data.</text>
</comment>
<proteinExistence type="inferred from homology"/>
<evidence type="ECO:0000256" key="1">
    <source>
        <dbReference type="ARBA" id="ARBA00004496"/>
    </source>
</evidence>
<keyword evidence="7" id="KW-0547">Nucleotide-binding</keyword>
<evidence type="ECO:0000256" key="9">
    <source>
        <dbReference type="ARBA" id="ARBA00022842"/>
    </source>
</evidence>
<accession>A0A5C5XH37</accession>
<keyword evidence="4" id="KW-0963">Cytoplasm</keyword>
<dbReference type="Gene3D" id="3.40.50.300">
    <property type="entry name" value="P-loop containing nucleotide triphosphate hydrolases"/>
    <property type="match status" value="1"/>
</dbReference>
<dbReference type="GO" id="GO:0005737">
    <property type="term" value="C:cytoplasm"/>
    <property type="evidence" value="ECO:0007669"/>
    <property type="project" value="UniProtKB-SubCell"/>
</dbReference>
<reference evidence="11 12" key="1">
    <citation type="submission" date="2019-02" db="EMBL/GenBank/DDBJ databases">
        <title>Deep-cultivation of Planctomycetes and their phenomic and genomic characterization uncovers novel biology.</title>
        <authorList>
            <person name="Wiegand S."/>
            <person name="Jogler M."/>
            <person name="Boedeker C."/>
            <person name="Pinto D."/>
            <person name="Vollmers J."/>
            <person name="Rivas-Marin E."/>
            <person name="Kohn T."/>
            <person name="Peeters S.H."/>
            <person name="Heuer A."/>
            <person name="Rast P."/>
            <person name="Oberbeckmann S."/>
            <person name="Bunk B."/>
            <person name="Jeske O."/>
            <person name="Meyerdierks A."/>
            <person name="Storesund J.E."/>
            <person name="Kallscheuer N."/>
            <person name="Luecker S."/>
            <person name="Lage O.M."/>
            <person name="Pohl T."/>
            <person name="Merkel B.J."/>
            <person name="Hornburger P."/>
            <person name="Mueller R.-W."/>
            <person name="Bruemmer F."/>
            <person name="Labrenz M."/>
            <person name="Spormann A.M."/>
            <person name="Op Den Camp H."/>
            <person name="Overmann J."/>
            <person name="Amann R."/>
            <person name="Jetten M.S.M."/>
            <person name="Mascher T."/>
            <person name="Medema M.H."/>
            <person name="Devos D.P."/>
            <person name="Kaster A.-K."/>
            <person name="Ovreas L."/>
            <person name="Rohde M."/>
            <person name="Galperin M.Y."/>
            <person name="Jogler C."/>
        </authorList>
    </citation>
    <scope>NUCLEOTIDE SEQUENCE [LARGE SCALE GENOMIC DNA]</scope>
    <source>
        <strain evidence="11 12">Pan54</strain>
    </source>
</reference>
<gene>
    <name evidence="11" type="primary">tsaE</name>
    <name evidence="11" type="ORF">Pan54_19170</name>
</gene>
<dbReference type="OrthoDB" id="9815896at2"/>
<comment type="similarity">
    <text evidence="2">Belongs to the TsaE family.</text>
</comment>
<dbReference type="PANTHER" id="PTHR33540:SF2">
    <property type="entry name" value="TRNA THREONYLCARBAMOYLADENOSINE BIOSYNTHESIS PROTEIN TSAE"/>
    <property type="match status" value="1"/>
</dbReference>
<dbReference type="AlphaFoldDB" id="A0A5C5XH37"/>
<organism evidence="11 12">
    <name type="scientific">Rubinisphaera italica</name>
    <dbReference type="NCBI Taxonomy" id="2527969"/>
    <lineage>
        <taxon>Bacteria</taxon>
        <taxon>Pseudomonadati</taxon>
        <taxon>Planctomycetota</taxon>
        <taxon>Planctomycetia</taxon>
        <taxon>Planctomycetales</taxon>
        <taxon>Planctomycetaceae</taxon>
        <taxon>Rubinisphaera</taxon>
    </lineage>
</organism>
<dbReference type="NCBIfam" id="TIGR00150">
    <property type="entry name" value="T6A_YjeE"/>
    <property type="match status" value="1"/>
</dbReference>
<protein>
    <recommendedName>
        <fullName evidence="3">tRNA threonylcarbamoyladenosine biosynthesis protein TsaE</fullName>
    </recommendedName>
    <alternativeName>
        <fullName evidence="10">t(6)A37 threonylcarbamoyladenosine biosynthesis protein TsaE</fullName>
    </alternativeName>
</protein>
<dbReference type="RefSeq" id="WP_146503205.1">
    <property type="nucleotide sequence ID" value="NZ_SJPG01000001.1"/>
</dbReference>
<dbReference type="Proteomes" id="UP000316095">
    <property type="component" value="Unassembled WGS sequence"/>
</dbReference>
<evidence type="ECO:0000256" key="10">
    <source>
        <dbReference type="ARBA" id="ARBA00032441"/>
    </source>
</evidence>
<evidence type="ECO:0000313" key="12">
    <source>
        <dbReference type="Proteomes" id="UP000316095"/>
    </source>
</evidence>
<dbReference type="Pfam" id="PF02367">
    <property type="entry name" value="TsaE"/>
    <property type="match status" value="1"/>
</dbReference>